<gene>
    <name evidence="2" type="ORF">GCM10023209_11420</name>
</gene>
<protein>
    <submittedName>
        <fullName evidence="2">Uncharacterized protein</fullName>
    </submittedName>
</protein>
<dbReference type="EMBL" id="BAABHW010000001">
    <property type="protein sequence ID" value="GAA5069556.1"/>
    <property type="molecule type" value="Genomic_DNA"/>
</dbReference>
<evidence type="ECO:0000256" key="1">
    <source>
        <dbReference type="SAM" id="MobiDB-lite"/>
    </source>
</evidence>
<feature type="region of interest" description="Disordered" evidence="1">
    <location>
        <begin position="1"/>
        <end position="65"/>
    </location>
</feature>
<keyword evidence="3" id="KW-1185">Reference proteome</keyword>
<accession>A0ABP9L1Z9</accession>
<proteinExistence type="predicted"/>
<comment type="caution">
    <text evidence="2">The sequence shown here is derived from an EMBL/GenBank/DDBJ whole genome shotgun (WGS) entry which is preliminary data.</text>
</comment>
<organism evidence="2 3">
    <name type="scientific">[Roseibacterium] beibuensis</name>
    <dbReference type="NCBI Taxonomy" id="1193142"/>
    <lineage>
        <taxon>Bacteria</taxon>
        <taxon>Pseudomonadati</taxon>
        <taxon>Pseudomonadota</taxon>
        <taxon>Alphaproteobacteria</taxon>
        <taxon>Rhodobacterales</taxon>
        <taxon>Roseobacteraceae</taxon>
        <taxon>Roseicyclus</taxon>
    </lineage>
</organism>
<sequence>MAKKPPGDAPKARGAEPPHPPAKPRKGAGGLPFPAKPPKGALITQAKAGLRGRHPRASTGWGIRP</sequence>
<evidence type="ECO:0000313" key="3">
    <source>
        <dbReference type="Proteomes" id="UP001499910"/>
    </source>
</evidence>
<name>A0ABP9L1Z9_9RHOB</name>
<dbReference type="Proteomes" id="UP001499910">
    <property type="component" value="Unassembled WGS sequence"/>
</dbReference>
<evidence type="ECO:0000313" key="2">
    <source>
        <dbReference type="EMBL" id="GAA5069556.1"/>
    </source>
</evidence>
<reference evidence="3" key="1">
    <citation type="journal article" date="2019" name="Int. J. Syst. Evol. Microbiol.">
        <title>The Global Catalogue of Microorganisms (GCM) 10K type strain sequencing project: providing services to taxonomists for standard genome sequencing and annotation.</title>
        <authorList>
            <consortium name="The Broad Institute Genomics Platform"/>
            <consortium name="The Broad Institute Genome Sequencing Center for Infectious Disease"/>
            <person name="Wu L."/>
            <person name="Ma J."/>
        </authorList>
    </citation>
    <scope>NUCLEOTIDE SEQUENCE [LARGE SCALE GENOMIC DNA]</scope>
    <source>
        <strain evidence="3">JCM 18015</strain>
    </source>
</reference>